<dbReference type="PANTHER" id="PTHR42967:SF1">
    <property type="entry name" value="MBL FOLD METALLO-HYDROLASE"/>
    <property type="match status" value="1"/>
</dbReference>
<accession>A0A0E3JLV9</accession>
<evidence type="ECO:0000313" key="2">
    <source>
        <dbReference type="Proteomes" id="UP000033115"/>
    </source>
</evidence>
<dbReference type="Gene3D" id="3.60.15.10">
    <property type="entry name" value="Ribonuclease Z/Hydroxyacylglutathione hydrolase-like"/>
    <property type="match status" value="1"/>
</dbReference>
<dbReference type="GO" id="GO:0016787">
    <property type="term" value="F:hydrolase activity"/>
    <property type="evidence" value="ECO:0007669"/>
    <property type="project" value="UniProtKB-KW"/>
</dbReference>
<dbReference type="SUPFAM" id="SSF56281">
    <property type="entry name" value="Metallo-hydrolase/oxidoreductase"/>
    <property type="match status" value="1"/>
</dbReference>
<dbReference type="HOGENOM" id="CLU_061731_0_0_9"/>
<dbReference type="KEGG" id="csq:CSCA_0160"/>
<keyword evidence="1" id="KW-0378">Hydrolase</keyword>
<dbReference type="InterPro" id="IPR036866">
    <property type="entry name" value="RibonucZ/Hydroxyglut_hydro"/>
</dbReference>
<dbReference type="EMBL" id="CP009933">
    <property type="protein sequence ID" value="AKA67285.1"/>
    <property type="molecule type" value="Genomic_DNA"/>
</dbReference>
<proteinExistence type="predicted"/>
<dbReference type="RefSeq" id="WP_029162444.1">
    <property type="nucleotide sequence ID" value="NZ_CP009933.1"/>
</dbReference>
<dbReference type="STRING" id="1548.CSCA_0160"/>
<sequence length="242" mass="28838">MNKLKIHYLYNSGFCVETPNYIFIFDYYNDKCTENKKSLKNGVISEDLLKTEKAIYVFTSHNHYDHFNPLIFDFTKFNSNVKYILSSDIKNIREDVSSFIVKKGETIKIDNLIVKVYGSTDEGVSFLVNFDHFNIFHAGDLNWWHWKEDSSEDNKNAENWFKEEVDLIKSEKIDIAFFPVDARQEEFFYLGGKYFIENLNPQVFIPMHFREDFWVTQEFKTMMKESSTKIYNIPCRGFEIEI</sequence>
<dbReference type="PANTHER" id="PTHR42967">
    <property type="entry name" value="METAL DEPENDENT HYDROLASE"/>
    <property type="match status" value="1"/>
</dbReference>
<name>A0A0E3JLV9_CLOSL</name>
<gene>
    <name evidence="1" type="ORF">CSCA_0160</name>
</gene>
<evidence type="ECO:0000313" key="1">
    <source>
        <dbReference type="EMBL" id="AKA67285.1"/>
    </source>
</evidence>
<protein>
    <submittedName>
        <fullName evidence="1">Putative metal dependent hydrolase</fullName>
    </submittedName>
</protein>
<keyword evidence="2" id="KW-1185">Reference proteome</keyword>
<dbReference type="Proteomes" id="UP000033115">
    <property type="component" value="Chromosome"/>
</dbReference>
<organism evidence="1 2">
    <name type="scientific">Clostridium scatologenes</name>
    <dbReference type="NCBI Taxonomy" id="1548"/>
    <lineage>
        <taxon>Bacteria</taxon>
        <taxon>Bacillati</taxon>
        <taxon>Bacillota</taxon>
        <taxon>Clostridia</taxon>
        <taxon>Eubacteriales</taxon>
        <taxon>Clostridiaceae</taxon>
        <taxon>Clostridium</taxon>
    </lineage>
</organism>
<reference evidence="1 2" key="1">
    <citation type="journal article" date="2015" name="J. Biotechnol.">
        <title>Complete genome sequence of a malodorant-producing acetogen, Clostridium scatologenes ATCC 25775(T).</title>
        <authorList>
            <person name="Zhu Z."/>
            <person name="Guo T."/>
            <person name="Zheng H."/>
            <person name="Song T."/>
            <person name="Ouyang P."/>
            <person name="Xie J."/>
        </authorList>
    </citation>
    <scope>NUCLEOTIDE SEQUENCE [LARGE SCALE GENOMIC DNA]</scope>
    <source>
        <strain evidence="1 2">ATCC 25775</strain>
    </source>
</reference>
<dbReference type="AlphaFoldDB" id="A0A0E3JLV9"/>